<evidence type="ECO:0000256" key="1">
    <source>
        <dbReference type="SAM" id="MobiDB-lite"/>
    </source>
</evidence>
<keyword evidence="3" id="KW-1185">Reference proteome</keyword>
<protein>
    <submittedName>
        <fullName evidence="2">Uncharacterized protein</fullName>
    </submittedName>
</protein>
<dbReference type="EMBL" id="JAHRIO010061591">
    <property type="protein sequence ID" value="MEQ2178876.1"/>
    <property type="molecule type" value="Genomic_DNA"/>
</dbReference>
<reference evidence="2 3" key="1">
    <citation type="submission" date="2021-06" db="EMBL/GenBank/DDBJ databases">
        <authorList>
            <person name="Palmer J.M."/>
        </authorList>
    </citation>
    <scope>NUCLEOTIDE SEQUENCE [LARGE SCALE GENOMIC DNA]</scope>
    <source>
        <strain evidence="2 3">GA_2019</strain>
        <tissue evidence="2">Muscle</tissue>
    </source>
</reference>
<comment type="caution">
    <text evidence="2">The sequence shown here is derived from an EMBL/GenBank/DDBJ whole genome shotgun (WGS) entry which is preliminary data.</text>
</comment>
<feature type="region of interest" description="Disordered" evidence="1">
    <location>
        <begin position="64"/>
        <end position="86"/>
    </location>
</feature>
<evidence type="ECO:0000313" key="2">
    <source>
        <dbReference type="EMBL" id="MEQ2178876.1"/>
    </source>
</evidence>
<name>A0ABV0P5Z6_9TELE</name>
<feature type="compositionally biased region" description="Basic and acidic residues" evidence="1">
    <location>
        <begin position="8"/>
        <end position="17"/>
    </location>
</feature>
<dbReference type="Proteomes" id="UP001476798">
    <property type="component" value="Unassembled WGS sequence"/>
</dbReference>
<proteinExistence type="predicted"/>
<feature type="compositionally biased region" description="Basic and acidic residues" evidence="1">
    <location>
        <begin position="70"/>
        <end position="80"/>
    </location>
</feature>
<evidence type="ECO:0000313" key="3">
    <source>
        <dbReference type="Proteomes" id="UP001476798"/>
    </source>
</evidence>
<accession>A0ABV0P5Z6</accession>
<organism evidence="2 3">
    <name type="scientific">Goodea atripinnis</name>
    <dbReference type="NCBI Taxonomy" id="208336"/>
    <lineage>
        <taxon>Eukaryota</taxon>
        <taxon>Metazoa</taxon>
        <taxon>Chordata</taxon>
        <taxon>Craniata</taxon>
        <taxon>Vertebrata</taxon>
        <taxon>Euteleostomi</taxon>
        <taxon>Actinopterygii</taxon>
        <taxon>Neopterygii</taxon>
        <taxon>Teleostei</taxon>
        <taxon>Neoteleostei</taxon>
        <taxon>Acanthomorphata</taxon>
        <taxon>Ovalentaria</taxon>
        <taxon>Atherinomorphae</taxon>
        <taxon>Cyprinodontiformes</taxon>
        <taxon>Goodeidae</taxon>
        <taxon>Goodea</taxon>
    </lineage>
</organism>
<sequence length="141" mass="16086">MWTYLDQDAERNPEKERERHHRAHDVISQELSERIDVEFIDEVPQTFHHVLNLLHALPLYRQKGNLPDPPEYKAERKDVRIGSSDGLSHRSIAETHGAGFAFPQIHKVAFPVNEGAADPVSTPTADFTGRVCFWEKTESSS</sequence>
<gene>
    <name evidence="2" type="ORF">GOODEAATRI_018785</name>
</gene>
<feature type="region of interest" description="Disordered" evidence="1">
    <location>
        <begin position="1"/>
        <end position="23"/>
    </location>
</feature>